<evidence type="ECO:0000256" key="4">
    <source>
        <dbReference type="RuleBase" id="RU365014"/>
    </source>
</evidence>
<comment type="similarity">
    <text evidence="4">Belongs to the BCKDHA family.</text>
</comment>
<dbReference type="STRING" id="412690.SAMN04489834_0297"/>
<dbReference type="CDD" id="cd02000">
    <property type="entry name" value="TPP_E1_PDC_ADC_BCADC"/>
    <property type="match status" value="1"/>
</dbReference>
<dbReference type="GO" id="GO:0003863">
    <property type="term" value="F:branched-chain 2-oxo acid dehydrogenase activity"/>
    <property type="evidence" value="ECO:0007669"/>
    <property type="project" value="UniProtKB-EC"/>
</dbReference>
<name>A0A1H1M3W5_9MICO</name>
<dbReference type="GO" id="GO:0000287">
    <property type="term" value="F:magnesium ion binding"/>
    <property type="evidence" value="ECO:0007669"/>
    <property type="project" value="UniProtKB-ARBA"/>
</dbReference>
<dbReference type="EMBL" id="LT629742">
    <property type="protein sequence ID" value="SDR81192.1"/>
    <property type="molecule type" value="Genomic_DNA"/>
</dbReference>
<dbReference type="PANTHER" id="PTHR43380:SF1">
    <property type="entry name" value="2-OXOISOVALERATE DEHYDROGENASE SUBUNIT ALPHA, MITOCHONDRIAL"/>
    <property type="match status" value="1"/>
</dbReference>
<dbReference type="AlphaFoldDB" id="A0A1H1M3W5"/>
<dbReference type="GO" id="GO:0009083">
    <property type="term" value="P:branched-chain amino acid catabolic process"/>
    <property type="evidence" value="ECO:0007669"/>
    <property type="project" value="TreeGrafter"/>
</dbReference>
<accession>A0A1H1M3W5</accession>
<feature type="domain" description="Dehydrogenase E1 component" evidence="5">
    <location>
        <begin position="71"/>
        <end position="335"/>
    </location>
</feature>
<evidence type="ECO:0000256" key="3">
    <source>
        <dbReference type="ARBA" id="ARBA00023052"/>
    </source>
</evidence>
<dbReference type="Gene3D" id="3.40.50.970">
    <property type="match status" value="1"/>
</dbReference>
<evidence type="ECO:0000259" key="5">
    <source>
        <dbReference type="Pfam" id="PF00676"/>
    </source>
</evidence>
<dbReference type="InterPro" id="IPR029061">
    <property type="entry name" value="THDP-binding"/>
</dbReference>
<dbReference type="PANTHER" id="PTHR43380">
    <property type="entry name" value="2-OXOISOVALERATE DEHYDROGENASE SUBUNIT ALPHA, MITOCHONDRIAL"/>
    <property type="match status" value="1"/>
</dbReference>
<evidence type="ECO:0000256" key="1">
    <source>
        <dbReference type="ARBA" id="ARBA00001964"/>
    </source>
</evidence>
<keyword evidence="2 4" id="KW-0560">Oxidoreductase</keyword>
<keyword evidence="7" id="KW-1185">Reference proteome</keyword>
<comment type="function">
    <text evidence="4">The branched-chain alpha-keto dehydrogenase complex catalyzes the overall conversion of alpha-keto acids to acyl-CoA and CO(2). It contains multiple copies of three enzymatic components: branched-chain alpha-keto acid decarboxylase (E1), lipoamide acyltransferase (E2) and lipoamide dehydrogenase (E3).</text>
</comment>
<keyword evidence="3 4" id="KW-0786">Thiamine pyrophosphate</keyword>
<dbReference type="InterPro" id="IPR050771">
    <property type="entry name" value="Alpha-ketoacid_DH_E1_comp"/>
</dbReference>
<reference evidence="7" key="1">
    <citation type="submission" date="2016-10" db="EMBL/GenBank/DDBJ databases">
        <authorList>
            <person name="Varghese N."/>
            <person name="Submissions S."/>
        </authorList>
    </citation>
    <scope>NUCLEOTIDE SEQUENCE [LARGE SCALE GENOMIC DNA]</scope>
    <source>
        <strain evidence="7">DSM 21772</strain>
    </source>
</reference>
<evidence type="ECO:0000313" key="7">
    <source>
        <dbReference type="Proteomes" id="UP000181956"/>
    </source>
</evidence>
<dbReference type="SUPFAM" id="SSF52518">
    <property type="entry name" value="Thiamin diphosphate-binding fold (THDP-binding)"/>
    <property type="match status" value="1"/>
</dbReference>
<comment type="cofactor">
    <cofactor evidence="1 4">
        <name>thiamine diphosphate</name>
        <dbReference type="ChEBI" id="CHEBI:58937"/>
    </cofactor>
</comment>
<gene>
    <name evidence="6" type="ORF">SAMN04489834_0297</name>
</gene>
<organism evidence="6 7">
    <name type="scientific">Microterricola viridarii</name>
    <dbReference type="NCBI Taxonomy" id="412690"/>
    <lineage>
        <taxon>Bacteria</taxon>
        <taxon>Bacillati</taxon>
        <taxon>Actinomycetota</taxon>
        <taxon>Actinomycetes</taxon>
        <taxon>Micrococcales</taxon>
        <taxon>Microbacteriaceae</taxon>
        <taxon>Microterricola</taxon>
    </lineage>
</organism>
<sequence length="400" mass="43562">MTAPVNADQTVNADKTVIGDSTVNGSSPTPHGVPMVQMLAADGTFAPNAAAEEYLPYFERLGDGDFRQFYRDMVVVRRFDKDAANLQRQGQLALWVPSHGQEAAQVGSAHAARPQDHIFPSYREHVVGLVRGLDLVDILRVLKGVTMGGWDPAEVGNFHLYSFVLASQTLHATGYAMGMQFDGTTATGNPETDEAVMVYYGDGASSQGDVNEALVFASSYQTPQVFFLQNNGWAISVPVERQSRVPLALRGPGFGMPGIQIDGNDVFASYAVTAKHLDDARAGHGPALIEAMTYRIGAHTTADDPTKYRRDAETEAWLPRDPIVRLRAFLEGRGTEQGFFDEVDAEAADFSADARRRTLEVTAPGDEVIFDNVYAEPHPLITEQKAWLEAFEASFEDGTA</sequence>
<keyword evidence="6" id="KW-0670">Pyruvate</keyword>
<protein>
    <recommendedName>
        <fullName evidence="4">2-oxoisovalerate dehydrogenase subunit alpha</fullName>
        <ecNumber evidence="4">1.2.4.4</ecNumber>
    </recommendedName>
    <alternativeName>
        <fullName evidence="4">Branched-chain alpha-keto acid dehydrogenase E1 component alpha chain</fullName>
    </alternativeName>
</protein>
<comment type="catalytic activity">
    <reaction evidence="4">
        <text>N(6)-[(R)-lipoyl]-L-lysyl-[protein] + 3-methyl-2-oxobutanoate + H(+) = N(6)-[(R)-S(8)-2-methylpropanoyldihydrolipoyl]-L-lysyl-[protein] + CO2</text>
        <dbReference type="Rhea" id="RHEA:13457"/>
        <dbReference type="Rhea" id="RHEA-COMP:10474"/>
        <dbReference type="Rhea" id="RHEA-COMP:10497"/>
        <dbReference type="ChEBI" id="CHEBI:11851"/>
        <dbReference type="ChEBI" id="CHEBI:15378"/>
        <dbReference type="ChEBI" id="CHEBI:16526"/>
        <dbReference type="ChEBI" id="CHEBI:83099"/>
        <dbReference type="ChEBI" id="CHEBI:83142"/>
        <dbReference type="EC" id="1.2.4.4"/>
    </reaction>
</comment>
<evidence type="ECO:0000256" key="2">
    <source>
        <dbReference type="ARBA" id="ARBA00023002"/>
    </source>
</evidence>
<evidence type="ECO:0000313" key="6">
    <source>
        <dbReference type="EMBL" id="SDR81192.1"/>
    </source>
</evidence>
<dbReference type="InterPro" id="IPR001017">
    <property type="entry name" value="DH_E1"/>
</dbReference>
<dbReference type="Pfam" id="PF00676">
    <property type="entry name" value="E1_dh"/>
    <property type="match status" value="1"/>
</dbReference>
<dbReference type="EC" id="1.2.4.4" evidence="4"/>
<proteinExistence type="inferred from homology"/>
<dbReference type="Proteomes" id="UP000181956">
    <property type="component" value="Chromosome I"/>
</dbReference>